<dbReference type="InterPro" id="IPR055560">
    <property type="entry name" value="DUF7136"/>
</dbReference>
<dbReference type="AlphaFoldDB" id="A0AAJ0F982"/>
<protein>
    <recommendedName>
        <fullName evidence="2">DUF7136 domain-containing protein</fullName>
    </recommendedName>
</protein>
<reference evidence="3" key="1">
    <citation type="submission" date="2023-06" db="EMBL/GenBank/DDBJ databases">
        <title>Genome-scale phylogeny and comparative genomics of the fungal order Sordariales.</title>
        <authorList>
            <consortium name="Lawrence Berkeley National Laboratory"/>
            <person name="Hensen N."/>
            <person name="Bonometti L."/>
            <person name="Westerberg I."/>
            <person name="Brannstrom I.O."/>
            <person name="Guillou S."/>
            <person name="Cros-Aarteil S."/>
            <person name="Calhoun S."/>
            <person name="Haridas S."/>
            <person name="Kuo A."/>
            <person name="Mondo S."/>
            <person name="Pangilinan J."/>
            <person name="Riley R."/>
            <person name="Labutti K."/>
            <person name="Andreopoulos B."/>
            <person name="Lipzen A."/>
            <person name="Chen C."/>
            <person name="Yanf M."/>
            <person name="Daum C."/>
            <person name="Ng V."/>
            <person name="Clum A."/>
            <person name="Steindorff A."/>
            <person name="Ohm R."/>
            <person name="Martin F."/>
            <person name="Silar P."/>
            <person name="Natvig D."/>
            <person name="Lalanne C."/>
            <person name="Gautier V."/>
            <person name="Ament-Velasquez S.L."/>
            <person name="Kruys A."/>
            <person name="Hutchinson M.I."/>
            <person name="Powell A.J."/>
            <person name="Barry K."/>
            <person name="Miller A.N."/>
            <person name="Grigoriev I.V."/>
            <person name="Debuchy R."/>
            <person name="Gladieux P."/>
            <person name="Thoren M.H."/>
            <person name="Johannesson H."/>
        </authorList>
    </citation>
    <scope>NUCLEOTIDE SEQUENCE</scope>
    <source>
        <strain evidence="3">PSN4</strain>
    </source>
</reference>
<evidence type="ECO:0000313" key="3">
    <source>
        <dbReference type="EMBL" id="KAK1759926.1"/>
    </source>
</evidence>
<dbReference type="Pfam" id="PF23584">
    <property type="entry name" value="DUF7136"/>
    <property type="match status" value="1"/>
</dbReference>
<keyword evidence="4" id="KW-1185">Reference proteome</keyword>
<dbReference type="Proteomes" id="UP001239445">
    <property type="component" value="Unassembled WGS sequence"/>
</dbReference>
<name>A0AAJ0F982_9PEZI</name>
<keyword evidence="1" id="KW-0732">Signal</keyword>
<organism evidence="3 4">
    <name type="scientific">Echria macrotheca</name>
    <dbReference type="NCBI Taxonomy" id="438768"/>
    <lineage>
        <taxon>Eukaryota</taxon>
        <taxon>Fungi</taxon>
        <taxon>Dikarya</taxon>
        <taxon>Ascomycota</taxon>
        <taxon>Pezizomycotina</taxon>
        <taxon>Sordariomycetes</taxon>
        <taxon>Sordariomycetidae</taxon>
        <taxon>Sordariales</taxon>
        <taxon>Schizotheciaceae</taxon>
        <taxon>Echria</taxon>
    </lineage>
</organism>
<feature type="chain" id="PRO_5042498892" description="DUF7136 domain-containing protein" evidence="1">
    <location>
        <begin position="25"/>
        <end position="309"/>
    </location>
</feature>
<feature type="domain" description="DUF7136" evidence="2">
    <location>
        <begin position="25"/>
        <end position="237"/>
    </location>
</feature>
<evidence type="ECO:0000313" key="4">
    <source>
        <dbReference type="Proteomes" id="UP001239445"/>
    </source>
</evidence>
<accession>A0AAJ0F982</accession>
<proteinExistence type="predicted"/>
<evidence type="ECO:0000259" key="2">
    <source>
        <dbReference type="Pfam" id="PF23584"/>
    </source>
</evidence>
<dbReference type="EMBL" id="MU839828">
    <property type="protein sequence ID" value="KAK1759926.1"/>
    <property type="molecule type" value="Genomic_DNA"/>
</dbReference>
<gene>
    <name evidence="3" type="ORF">QBC47DRAFT_438218</name>
</gene>
<comment type="caution">
    <text evidence="3">The sequence shown here is derived from an EMBL/GenBank/DDBJ whole genome shotgun (WGS) entry which is preliminary data.</text>
</comment>
<sequence length="309" mass="33750">MFYPTCRWAGYLIPALLLATPCSAANTTVELDIITPLANGRYRVNPNRGLGVVIAVQNEPIAGPHKWRFDWTVSSTTPGLFADTGSIGVPQSFYQPGYPLQQNPFVGLSHFPIYSTDKPDKPMLAGEYIFEWVFSIGPWCEFDADQSRTYSFGWPISNGSFRLTVAYDADWPDVQPTTTCASAAGQVSFGPTTQFVDTVSPTTLPCVETATVTEKADPCQAVVGQVAAANISRIMTWSGAPLWFIIRGDSHRSSKPWSPVIVVGLYIGVGASCGSFLDNIAQQGFVSLYHEDGDIHEALRLLRSYFSDL</sequence>
<evidence type="ECO:0000256" key="1">
    <source>
        <dbReference type="SAM" id="SignalP"/>
    </source>
</evidence>
<feature type="signal peptide" evidence="1">
    <location>
        <begin position="1"/>
        <end position="24"/>
    </location>
</feature>